<dbReference type="AlphaFoldDB" id="A0A6A6ZMR7"/>
<organism evidence="2 3">
    <name type="scientific">Ophiobolus disseminans</name>
    <dbReference type="NCBI Taxonomy" id="1469910"/>
    <lineage>
        <taxon>Eukaryota</taxon>
        <taxon>Fungi</taxon>
        <taxon>Dikarya</taxon>
        <taxon>Ascomycota</taxon>
        <taxon>Pezizomycotina</taxon>
        <taxon>Dothideomycetes</taxon>
        <taxon>Pleosporomycetidae</taxon>
        <taxon>Pleosporales</taxon>
        <taxon>Pleosporineae</taxon>
        <taxon>Phaeosphaeriaceae</taxon>
        <taxon>Ophiobolus</taxon>
    </lineage>
</organism>
<feature type="region of interest" description="Disordered" evidence="1">
    <location>
        <begin position="1"/>
        <end position="78"/>
    </location>
</feature>
<dbReference type="EMBL" id="MU006234">
    <property type="protein sequence ID" value="KAF2822370.1"/>
    <property type="molecule type" value="Genomic_DNA"/>
</dbReference>
<gene>
    <name evidence="2" type="ORF">CC86DRAFT_257786</name>
</gene>
<accession>A0A6A6ZMR7</accession>
<reference evidence="2" key="1">
    <citation type="journal article" date="2020" name="Stud. Mycol.">
        <title>101 Dothideomycetes genomes: a test case for predicting lifestyles and emergence of pathogens.</title>
        <authorList>
            <person name="Haridas S."/>
            <person name="Albert R."/>
            <person name="Binder M."/>
            <person name="Bloem J."/>
            <person name="Labutti K."/>
            <person name="Salamov A."/>
            <person name="Andreopoulos B."/>
            <person name="Baker S."/>
            <person name="Barry K."/>
            <person name="Bills G."/>
            <person name="Bluhm B."/>
            <person name="Cannon C."/>
            <person name="Castanera R."/>
            <person name="Culley D."/>
            <person name="Daum C."/>
            <person name="Ezra D."/>
            <person name="Gonzalez J."/>
            <person name="Henrissat B."/>
            <person name="Kuo A."/>
            <person name="Liang C."/>
            <person name="Lipzen A."/>
            <person name="Lutzoni F."/>
            <person name="Magnuson J."/>
            <person name="Mondo S."/>
            <person name="Nolan M."/>
            <person name="Ohm R."/>
            <person name="Pangilinan J."/>
            <person name="Park H.-J."/>
            <person name="Ramirez L."/>
            <person name="Alfaro M."/>
            <person name="Sun H."/>
            <person name="Tritt A."/>
            <person name="Yoshinaga Y."/>
            <person name="Zwiers L.-H."/>
            <person name="Turgeon B."/>
            <person name="Goodwin S."/>
            <person name="Spatafora J."/>
            <person name="Crous P."/>
            <person name="Grigoriev I."/>
        </authorList>
    </citation>
    <scope>NUCLEOTIDE SEQUENCE</scope>
    <source>
        <strain evidence="2">CBS 113818</strain>
    </source>
</reference>
<name>A0A6A6ZMR7_9PLEO</name>
<protein>
    <submittedName>
        <fullName evidence="2">Uncharacterized protein</fullName>
    </submittedName>
</protein>
<evidence type="ECO:0000313" key="2">
    <source>
        <dbReference type="EMBL" id="KAF2822370.1"/>
    </source>
</evidence>
<dbReference type="Proteomes" id="UP000799424">
    <property type="component" value="Unassembled WGS sequence"/>
</dbReference>
<keyword evidence="3" id="KW-1185">Reference proteome</keyword>
<feature type="compositionally biased region" description="Low complexity" evidence="1">
    <location>
        <begin position="39"/>
        <end position="50"/>
    </location>
</feature>
<proteinExistence type="predicted"/>
<feature type="compositionally biased region" description="Basic and acidic residues" evidence="1">
    <location>
        <begin position="68"/>
        <end position="78"/>
    </location>
</feature>
<evidence type="ECO:0000313" key="3">
    <source>
        <dbReference type="Proteomes" id="UP000799424"/>
    </source>
</evidence>
<feature type="non-terminal residue" evidence="2">
    <location>
        <position position="78"/>
    </location>
</feature>
<evidence type="ECO:0000256" key="1">
    <source>
        <dbReference type="SAM" id="MobiDB-lite"/>
    </source>
</evidence>
<sequence>MAGKKRVSNSSIAAKALPKKRARVAPSGSASQPISICDTQQPSLSLSTPSTPSPPPPQASYVSTFESQLRDSRPEAEI</sequence>
<dbReference type="OrthoDB" id="3693538at2759"/>
<feature type="compositionally biased region" description="Polar residues" evidence="1">
    <location>
        <begin position="28"/>
        <end position="38"/>
    </location>
</feature>